<name>A0A0M2NGT1_9FIRM</name>
<keyword evidence="2" id="KW-1185">Reference proteome</keyword>
<accession>A0A0M2NGT1</accession>
<protein>
    <submittedName>
        <fullName evidence="1">Uncharacterized protein</fullName>
    </submittedName>
</protein>
<evidence type="ECO:0000313" key="2">
    <source>
        <dbReference type="Proteomes" id="UP000034076"/>
    </source>
</evidence>
<organism evidence="1 2">
    <name type="scientific">Christensenella hongkongensis</name>
    <dbReference type="NCBI Taxonomy" id="270498"/>
    <lineage>
        <taxon>Bacteria</taxon>
        <taxon>Bacillati</taxon>
        <taxon>Bacillota</taxon>
        <taxon>Clostridia</taxon>
        <taxon>Christensenellales</taxon>
        <taxon>Christensenellaceae</taxon>
        <taxon>Christensenella</taxon>
    </lineage>
</organism>
<dbReference type="STRING" id="270498.CHK_0916"/>
<sequence length="37" mass="3813">MDVADRRGSCPPFYILAGSAGANGAGEPVALDELYKT</sequence>
<dbReference type="Proteomes" id="UP000034076">
    <property type="component" value="Unassembled WGS sequence"/>
</dbReference>
<comment type="caution">
    <text evidence="1">The sequence shown here is derived from an EMBL/GenBank/DDBJ whole genome shotgun (WGS) entry which is preliminary data.</text>
</comment>
<evidence type="ECO:0000313" key="1">
    <source>
        <dbReference type="EMBL" id="KKI51749.1"/>
    </source>
</evidence>
<gene>
    <name evidence="1" type="ORF">CHK_0916</name>
</gene>
<dbReference type="EMBL" id="LAYJ01000068">
    <property type="protein sequence ID" value="KKI51749.1"/>
    <property type="molecule type" value="Genomic_DNA"/>
</dbReference>
<dbReference type="AlphaFoldDB" id="A0A0M2NGT1"/>
<reference evidence="1 2" key="1">
    <citation type="submission" date="2015-04" db="EMBL/GenBank/DDBJ databases">
        <title>Draft genome sequence of bacteremic isolate Catabacter hongkongensis type strain HKU16T.</title>
        <authorList>
            <person name="Lau S.K."/>
            <person name="Teng J.L."/>
            <person name="Huang Y."/>
            <person name="Curreem S.O."/>
            <person name="Tsui S.K."/>
            <person name="Woo P.C."/>
        </authorList>
    </citation>
    <scope>NUCLEOTIDE SEQUENCE [LARGE SCALE GENOMIC DNA]</scope>
    <source>
        <strain evidence="1 2">HKU16</strain>
    </source>
</reference>
<proteinExistence type="predicted"/>